<name>A0A5R9BXV5_9LACO</name>
<dbReference type="RefSeq" id="WP_138473821.1">
    <property type="nucleotide sequence ID" value="NZ_VBTH01000002.1"/>
</dbReference>
<dbReference type="AlphaFoldDB" id="A0A5R9BXV5"/>
<dbReference type="Proteomes" id="UP000305541">
    <property type="component" value="Unassembled WGS sequence"/>
</dbReference>
<sequence>MRNTEVYLVTDGEPLPREQRISELDNRTGYKIKPVLADVNHMGDQKQQLVFNMVADDSKIVRVFGKQKAKWVIYAKDYRPKFNETGFASKVDKKWLNKITLRRYHRNRTDFYIMGTKAED</sequence>
<dbReference type="EMBL" id="VBTH01000002">
    <property type="protein sequence ID" value="TLQ05477.1"/>
    <property type="molecule type" value="Genomic_DNA"/>
</dbReference>
<dbReference type="OrthoDB" id="10007651at2"/>
<gene>
    <name evidence="1" type="ORF">FEZ51_02125</name>
</gene>
<comment type="caution">
    <text evidence="1">The sequence shown here is derived from an EMBL/GenBank/DDBJ whole genome shotgun (WGS) entry which is preliminary data.</text>
</comment>
<protein>
    <submittedName>
        <fullName evidence="1">Uncharacterized protein</fullName>
    </submittedName>
</protein>
<accession>A0A5R9BXV5</accession>
<proteinExistence type="predicted"/>
<evidence type="ECO:0000313" key="2">
    <source>
        <dbReference type="Proteomes" id="UP000305541"/>
    </source>
</evidence>
<organism evidence="1 2">
    <name type="scientific">Pediococcus stilesii</name>
    <dbReference type="NCBI Taxonomy" id="331679"/>
    <lineage>
        <taxon>Bacteria</taxon>
        <taxon>Bacillati</taxon>
        <taxon>Bacillota</taxon>
        <taxon>Bacilli</taxon>
        <taxon>Lactobacillales</taxon>
        <taxon>Lactobacillaceae</taxon>
        <taxon>Pediococcus</taxon>
    </lineage>
</organism>
<evidence type="ECO:0000313" key="1">
    <source>
        <dbReference type="EMBL" id="TLQ05477.1"/>
    </source>
</evidence>
<reference evidence="1 2" key="1">
    <citation type="submission" date="2019-05" db="EMBL/GenBank/DDBJ databases">
        <title>The metagenome of a microbial culture collection derived from dairy environment covers the genomic content of the human microbiome.</title>
        <authorList>
            <person name="Roder T."/>
            <person name="Wuthrich D."/>
            <person name="Sattari Z."/>
            <person name="Von Ah U."/>
            <person name="Bar C."/>
            <person name="Ronchi F."/>
            <person name="Macpherson A.J."/>
            <person name="Ganal-Vonarburg S.C."/>
            <person name="Bruggmann R."/>
            <person name="Vergeres G."/>
        </authorList>
    </citation>
    <scope>NUCLEOTIDE SEQUENCE [LARGE SCALE GENOMIC DNA]</scope>
    <source>
        <strain evidence="1 2">FAM 18815</strain>
    </source>
</reference>